<proteinExistence type="predicted"/>
<accession>A0A6N6VXJ9</accession>
<keyword evidence="1" id="KW-0175">Coiled coil</keyword>
<feature type="coiled-coil region" evidence="1">
    <location>
        <begin position="136"/>
        <end position="193"/>
    </location>
</feature>
<dbReference type="OrthoDB" id="4038688at2"/>
<sequence>MQLNLIKSIFVISIFTCSGISVAANSDCNYLLNFKNQEIVVKDKGEQYRVFNEAHEFLNKVVSRYELFSSNDFLANKFKDYVLRAVFASTKIELLKNKLNENLPNFIGGDEFNKLTYNLLDQMKYLKANNEKFKLIERLSSENESLKTAKSNFDNARNEKKADGVINQLQADMAAINKKITKTQQDLKNLDIRPIPVEDHVVVTDFSYTINGEVLSSKNLPKMNDSIKIKLLLDEIDKDLKVILFKNISYLSDYETTDRINFLNQSKTFSYAEFIKSSGEKEKYYSISGMNFEFKKPSTQLKQKLQDKIRNNEYPLNKEALNERLHIIDTLLQDNIIMVNQFGKNYIPAINTKRRNSDLNKNDLANTQEFEIFEKLPINQGKKKADMIEEFYDLKNMQELGEETLKKFKSEQFILEKDARIADSEYKLLNQFLDRTIEVPNIVGELNVYTSKPACNSCITGYESFKEQRPNVSLKVITLIPKLETEMKADYLTRHQ</sequence>
<evidence type="ECO:0000313" key="3">
    <source>
        <dbReference type="EMBL" id="KAB8040834.1"/>
    </source>
</evidence>
<evidence type="ECO:0000313" key="4">
    <source>
        <dbReference type="Proteomes" id="UP000437748"/>
    </source>
</evidence>
<dbReference type="EMBL" id="WFLM01000001">
    <property type="protein sequence ID" value="KAB8040834.1"/>
    <property type="molecule type" value="Genomic_DNA"/>
</dbReference>
<keyword evidence="2" id="KW-0732">Signal</keyword>
<dbReference type="AlphaFoldDB" id="A0A6N6VXJ9"/>
<feature type="chain" id="PRO_5026663468" evidence="2">
    <location>
        <begin position="24"/>
        <end position="496"/>
    </location>
</feature>
<protein>
    <submittedName>
        <fullName evidence="3">Uncharacterized protein</fullName>
    </submittedName>
</protein>
<evidence type="ECO:0000256" key="1">
    <source>
        <dbReference type="SAM" id="Coils"/>
    </source>
</evidence>
<gene>
    <name evidence="3" type="ORF">GCL60_02590</name>
</gene>
<dbReference type="RefSeq" id="WP_153418353.1">
    <property type="nucleotide sequence ID" value="NZ_WFLM01000001.1"/>
</dbReference>
<name>A0A6N6VXJ9_9BACT</name>
<dbReference type="Proteomes" id="UP000437748">
    <property type="component" value="Unassembled WGS sequence"/>
</dbReference>
<evidence type="ECO:0000256" key="2">
    <source>
        <dbReference type="SAM" id="SignalP"/>
    </source>
</evidence>
<organism evidence="3 4">
    <name type="scientific">Silvanigrella paludirubra</name>
    <dbReference type="NCBI Taxonomy" id="2499159"/>
    <lineage>
        <taxon>Bacteria</taxon>
        <taxon>Pseudomonadati</taxon>
        <taxon>Bdellovibrionota</taxon>
        <taxon>Oligoflexia</taxon>
        <taxon>Silvanigrellales</taxon>
        <taxon>Silvanigrellaceae</taxon>
        <taxon>Silvanigrella</taxon>
    </lineage>
</organism>
<feature type="signal peptide" evidence="2">
    <location>
        <begin position="1"/>
        <end position="23"/>
    </location>
</feature>
<reference evidence="3 4" key="1">
    <citation type="submission" date="2019-10" db="EMBL/GenBank/DDBJ databases">
        <title>New species of Slilvanegrellaceae.</title>
        <authorList>
            <person name="Pitt A."/>
            <person name="Hahn M.W."/>
        </authorList>
    </citation>
    <scope>NUCLEOTIDE SEQUENCE [LARGE SCALE GENOMIC DNA]</scope>
    <source>
        <strain evidence="3 4">SP-Ram-0.45-NSY-1</strain>
    </source>
</reference>
<comment type="caution">
    <text evidence="3">The sequence shown here is derived from an EMBL/GenBank/DDBJ whole genome shotgun (WGS) entry which is preliminary data.</text>
</comment>
<keyword evidence="4" id="KW-1185">Reference proteome</keyword>